<feature type="transmembrane region" description="Helical" evidence="2">
    <location>
        <begin position="93"/>
        <end position="116"/>
    </location>
</feature>
<evidence type="ECO:0000313" key="3">
    <source>
        <dbReference type="EMBL" id="APW61746.1"/>
    </source>
</evidence>
<name>A0A1U7CS74_9BACT</name>
<keyword evidence="4" id="KW-1185">Reference proteome</keyword>
<feature type="transmembrane region" description="Helical" evidence="2">
    <location>
        <begin position="152"/>
        <end position="172"/>
    </location>
</feature>
<keyword evidence="2" id="KW-0812">Transmembrane</keyword>
<dbReference type="SUPFAM" id="SSF48371">
    <property type="entry name" value="ARM repeat"/>
    <property type="match status" value="2"/>
</dbReference>
<dbReference type="OrthoDB" id="241136at2"/>
<protein>
    <recommendedName>
        <fullName evidence="5">Phycocyanin operon protein Z</fullName>
    </recommendedName>
</protein>
<proteinExistence type="predicted"/>
<feature type="transmembrane region" description="Helical" evidence="2">
    <location>
        <begin position="20"/>
        <end position="43"/>
    </location>
</feature>
<dbReference type="InterPro" id="IPR000225">
    <property type="entry name" value="Armadillo"/>
</dbReference>
<dbReference type="PANTHER" id="PTHR12697:SF5">
    <property type="entry name" value="DEOXYHYPUSINE HYDROXYLASE"/>
    <property type="match status" value="1"/>
</dbReference>
<dbReference type="SMART" id="SM00567">
    <property type="entry name" value="EZ_HEAT"/>
    <property type="match status" value="17"/>
</dbReference>
<dbReference type="Proteomes" id="UP000186309">
    <property type="component" value="Chromosome"/>
</dbReference>
<dbReference type="AlphaFoldDB" id="A0A1U7CS74"/>
<reference evidence="4" key="1">
    <citation type="submission" date="2016-12" db="EMBL/GenBank/DDBJ databases">
        <title>Comparative genomics of four Isosphaeraceae planctomycetes: a common pool of plasmids and glycoside hydrolase genes.</title>
        <authorList>
            <person name="Ivanova A."/>
        </authorList>
    </citation>
    <scope>NUCLEOTIDE SEQUENCE [LARGE SCALE GENOMIC DNA]</scope>
    <source>
        <strain evidence="4">PX4</strain>
    </source>
</reference>
<dbReference type="KEGG" id="pbor:BSF38_03274"/>
<dbReference type="PROSITE" id="PS50077">
    <property type="entry name" value="HEAT_REPEAT"/>
    <property type="match status" value="2"/>
</dbReference>
<dbReference type="InterPro" id="IPR011989">
    <property type="entry name" value="ARM-like"/>
</dbReference>
<comment type="function">
    <text evidence="1">Catalyzes the hydroxylation of the N(6)-(4-aminobutyl)-L-lysine intermediate produced by deoxyhypusine synthase/DHPS on a critical lysine of the eukaryotic translation initiation factor 5A/eIF-5A. This is the second step of the post-translational modification of that lysine into an unusual amino acid residue named hypusine. Hypusination is unique to mature eIF-5A factor and is essential for its function.</text>
</comment>
<keyword evidence="2" id="KW-0472">Membrane</keyword>
<dbReference type="Gene3D" id="1.25.10.10">
    <property type="entry name" value="Leucine-rich Repeat Variant"/>
    <property type="match status" value="7"/>
</dbReference>
<dbReference type="InterPro" id="IPR004155">
    <property type="entry name" value="PBS_lyase_HEAT"/>
</dbReference>
<evidence type="ECO:0000256" key="2">
    <source>
        <dbReference type="SAM" id="Phobius"/>
    </source>
</evidence>
<dbReference type="STRING" id="1387353.BSF38_03274"/>
<accession>A0A1U7CS74</accession>
<dbReference type="InterPro" id="IPR016024">
    <property type="entry name" value="ARM-type_fold"/>
</dbReference>
<keyword evidence="2" id="KW-1133">Transmembrane helix</keyword>
<dbReference type="SMART" id="SM00185">
    <property type="entry name" value="ARM"/>
    <property type="match status" value="4"/>
</dbReference>
<gene>
    <name evidence="3" type="ORF">BSF38_03274</name>
</gene>
<evidence type="ECO:0008006" key="5">
    <source>
        <dbReference type="Google" id="ProtNLM"/>
    </source>
</evidence>
<evidence type="ECO:0000313" key="4">
    <source>
        <dbReference type="Proteomes" id="UP000186309"/>
    </source>
</evidence>
<dbReference type="RefSeq" id="WP_083713916.1">
    <property type="nucleotide sequence ID" value="NZ_CP019082.1"/>
</dbReference>
<sequence>MGLSSWLADLEHFHTSYLLLGMLAAGALAAGVLFRIGLIGLVLRSFGHVVKASIEGGFRTWEYLLGWASWVQFLAIVVGFLLVGVLVGGWFPVLRIVCSAALLTMGSSACFAYMFIDLERNEVERGYKSIHNPLKGQLLAESLKQYGKQVGIPLLISAAAAAIGGFALLNQGLYETVGGNWYEVAEKPREPIYVDFLAFSITRVLNLMDVLDLAKSHHILGAESVRPAAWPAATLAAVFKMFFTVVLLHQVFASLRQGKLLAETIADFWSPHEPIHERAKNALPVYGIVAIGPLLRSLNSVTSLTKEQRDQLPLILETMGPSIIPALAHHLHDPHEHVKAVSASALGRLHAVDSTHALVALFEDPSPIVRQSVVEALGRLWRRPTGGARHPGFPRARRRGPRWGWIEGWIVRNKGVSSQAAEDASPAELALSTLEAALEDDSNVVRAEAVEALGGIGLGATAVAPKLIAMSKEGDESLRCQVARALGEVGGDVETTLAALIELLEDASPEVKAAAARALGALGKPAGPAVQSLAELLQDRDESVRAAAAEAIGLVGSIDQAAAETLIEGLASLDNVVRAHTAQALGTIGAAAEEAAPALVEAMEDDNDRVRAEAVHALGKLGEAVGEAAVPGLVRALQDEDNTVSALAAEALGQMGDSAAEAMSALVDSLGHLNPQVRINACEALGNLGSDAASVREALEAAARDEDGGVRSQAMLALGEIGAPTPRSMELALSGFVDADPLMRAAAVTAAGRWGEASAAVLDGLESLLADSNDQVKVEVIRVLPKLAGATPELIAGLCRRLVEDDSASVQAHAALALGKLGAAAIEAGEPLLRAVQTGEVGVREQAMRAIVMIQPPETMEALAVGLRDASVDVRVLASASWVNAEAVPEGATPALLEALRDPEVRVRANAAAAMARLDAIPAEAVSLLIDCTSDPNGALRLNAATALKRAPTEAVAEVMAHLTGDPNARVRLAAASSLLAVEPSNADAGAVLMESLADQTPRVREEALDVFESLGEEGAVVLDALQNNVATEAALQGREGA</sequence>
<dbReference type="EMBL" id="CP019082">
    <property type="protein sequence ID" value="APW61746.1"/>
    <property type="molecule type" value="Genomic_DNA"/>
</dbReference>
<dbReference type="PANTHER" id="PTHR12697">
    <property type="entry name" value="PBS LYASE HEAT-LIKE PROTEIN"/>
    <property type="match status" value="1"/>
</dbReference>
<organism evidence="3 4">
    <name type="scientific">Paludisphaera borealis</name>
    <dbReference type="NCBI Taxonomy" id="1387353"/>
    <lineage>
        <taxon>Bacteria</taxon>
        <taxon>Pseudomonadati</taxon>
        <taxon>Planctomycetota</taxon>
        <taxon>Planctomycetia</taxon>
        <taxon>Isosphaerales</taxon>
        <taxon>Isosphaeraceae</taxon>
        <taxon>Paludisphaera</taxon>
    </lineage>
</organism>
<evidence type="ECO:0000256" key="1">
    <source>
        <dbReference type="ARBA" id="ARBA00045876"/>
    </source>
</evidence>
<dbReference type="Pfam" id="PF03130">
    <property type="entry name" value="HEAT_PBS"/>
    <property type="match status" value="1"/>
</dbReference>
<dbReference type="InterPro" id="IPR021133">
    <property type="entry name" value="HEAT_type_2"/>
</dbReference>
<dbReference type="Pfam" id="PF13646">
    <property type="entry name" value="HEAT_2"/>
    <property type="match status" value="5"/>
</dbReference>
<dbReference type="GO" id="GO:0016491">
    <property type="term" value="F:oxidoreductase activity"/>
    <property type="evidence" value="ECO:0007669"/>
    <property type="project" value="TreeGrafter"/>
</dbReference>
<feature type="transmembrane region" description="Helical" evidence="2">
    <location>
        <begin position="64"/>
        <end position="87"/>
    </location>
</feature>